<organism evidence="2 3">
    <name type="scientific">Alkaliphilus metalliredigens (strain QYMF)</name>
    <dbReference type="NCBI Taxonomy" id="293826"/>
    <lineage>
        <taxon>Bacteria</taxon>
        <taxon>Bacillati</taxon>
        <taxon>Bacillota</taxon>
        <taxon>Clostridia</taxon>
        <taxon>Peptostreptococcales</taxon>
        <taxon>Natronincolaceae</taxon>
        <taxon>Alkaliphilus</taxon>
    </lineage>
</organism>
<dbReference type="EMBL" id="CP000724">
    <property type="protein sequence ID" value="ABR47067.1"/>
    <property type="molecule type" value="Genomic_DNA"/>
</dbReference>
<name>A6TLJ9_ALKMQ</name>
<keyword evidence="3" id="KW-1185">Reference proteome</keyword>
<evidence type="ECO:0000313" key="2">
    <source>
        <dbReference type="EMBL" id="ABR47067.1"/>
    </source>
</evidence>
<dbReference type="KEGG" id="amt:Amet_0842"/>
<dbReference type="eggNOG" id="COG3935">
    <property type="taxonomic scope" value="Bacteria"/>
</dbReference>
<accession>A6TLJ9</accession>
<dbReference type="AlphaFoldDB" id="A6TLJ9"/>
<dbReference type="STRING" id="293826.Amet_0842"/>
<dbReference type="OrthoDB" id="7365718at2"/>
<dbReference type="RefSeq" id="WP_012062110.1">
    <property type="nucleotide sequence ID" value="NC_009633.1"/>
</dbReference>
<dbReference type="Proteomes" id="UP000001572">
    <property type="component" value="Chromosome"/>
</dbReference>
<feature type="compositionally biased region" description="Basic and acidic residues" evidence="1">
    <location>
        <begin position="112"/>
        <end position="122"/>
    </location>
</feature>
<gene>
    <name evidence="2" type="ordered locus">Amet_0842</name>
</gene>
<protein>
    <submittedName>
        <fullName evidence="2">Phage protein</fullName>
    </submittedName>
</protein>
<sequence length="306" mass="36635">MNSKGWISLHRQMQNHWLWDDKPFSKGQAWMDLLMMANHQENKFLLGNELIKVERGSFVTSELKMIKRWGWSKTKLRNFFKLLEEDEMIMKKTDKKKTILTICNYNEYQTSENHKETMREPQENQVKTTKKPQENTNNNDNNENKDNKDRSICQENEAQRESQLKFPLDSIEYRLADFLRKWIKKNNELAKVPGDSHMDKWSQHIDYMLRLDNRSAEDIKEVIEFCQKDEFWMTNILSTAKLRNKFDQLYLKSRQKNQPAIHPVNTEAKIKTKFHLSKSRGDKYTADELEERVLGNQKERLVKVGE</sequence>
<proteinExistence type="predicted"/>
<feature type="region of interest" description="Disordered" evidence="1">
    <location>
        <begin position="110"/>
        <end position="150"/>
    </location>
</feature>
<evidence type="ECO:0000256" key="1">
    <source>
        <dbReference type="SAM" id="MobiDB-lite"/>
    </source>
</evidence>
<dbReference type="HOGENOM" id="CLU_042916_1_0_9"/>
<reference evidence="3" key="1">
    <citation type="journal article" date="2016" name="Genome Announc.">
        <title>Complete genome sequence of Alkaliphilus metalliredigens strain QYMF, an alkaliphilic and metal-reducing bacterium isolated from borax-contaminated leachate ponds.</title>
        <authorList>
            <person name="Hwang C."/>
            <person name="Copeland A."/>
            <person name="Lucas S."/>
            <person name="Lapidus A."/>
            <person name="Barry K."/>
            <person name="Detter J.C."/>
            <person name="Glavina Del Rio T."/>
            <person name="Hammon N."/>
            <person name="Israni S."/>
            <person name="Dalin E."/>
            <person name="Tice H."/>
            <person name="Pitluck S."/>
            <person name="Chertkov O."/>
            <person name="Brettin T."/>
            <person name="Bruce D."/>
            <person name="Han C."/>
            <person name="Schmutz J."/>
            <person name="Larimer F."/>
            <person name="Land M.L."/>
            <person name="Hauser L."/>
            <person name="Kyrpides N."/>
            <person name="Mikhailova N."/>
            <person name="Ye Q."/>
            <person name="Zhou J."/>
            <person name="Richardson P."/>
            <person name="Fields M.W."/>
        </authorList>
    </citation>
    <scope>NUCLEOTIDE SEQUENCE [LARGE SCALE GENOMIC DNA]</scope>
    <source>
        <strain evidence="3">QYMF</strain>
    </source>
</reference>
<evidence type="ECO:0000313" key="3">
    <source>
        <dbReference type="Proteomes" id="UP000001572"/>
    </source>
</evidence>